<protein>
    <submittedName>
        <fullName evidence="3">EF-hand domain-containing protein</fullName>
    </submittedName>
</protein>
<dbReference type="InterPro" id="IPR011992">
    <property type="entry name" value="EF-hand-dom_pair"/>
</dbReference>
<keyword evidence="1" id="KW-0732">Signal</keyword>
<reference evidence="3 4" key="1">
    <citation type="submission" date="2023-10" db="EMBL/GenBank/DDBJ databases">
        <title>Roseovarius strain S88 nov., isolated from a marine algae.</title>
        <authorList>
            <person name="Lee M.W."/>
            <person name="Lee J.K."/>
            <person name="Kim J.M."/>
            <person name="Choi D.G."/>
            <person name="Baek J.H."/>
            <person name="Bayburt H."/>
            <person name="Jung J.J."/>
            <person name="Han D.M."/>
            <person name="Jeon C.O."/>
        </authorList>
    </citation>
    <scope>NUCLEOTIDE SEQUENCE [LARGE SCALE GENOMIC DNA]</scope>
    <source>
        <strain evidence="3 4">S88</strain>
    </source>
</reference>
<name>A0ABZ2HLH4_9RHOB</name>
<evidence type="ECO:0000313" key="4">
    <source>
        <dbReference type="Proteomes" id="UP001364156"/>
    </source>
</evidence>
<dbReference type="InterPro" id="IPR018247">
    <property type="entry name" value="EF_Hand_1_Ca_BS"/>
</dbReference>
<dbReference type="Proteomes" id="UP001364156">
    <property type="component" value="Chromosome"/>
</dbReference>
<dbReference type="InterPro" id="IPR002048">
    <property type="entry name" value="EF_hand_dom"/>
</dbReference>
<gene>
    <name evidence="3" type="ORF">RZ517_03280</name>
</gene>
<evidence type="ECO:0000259" key="2">
    <source>
        <dbReference type="PROSITE" id="PS50222"/>
    </source>
</evidence>
<feature type="chain" id="PRO_5045113148" evidence="1">
    <location>
        <begin position="23"/>
        <end position="75"/>
    </location>
</feature>
<dbReference type="PROSITE" id="PS00018">
    <property type="entry name" value="EF_HAND_1"/>
    <property type="match status" value="2"/>
</dbReference>
<evidence type="ECO:0000313" key="3">
    <source>
        <dbReference type="EMBL" id="WWR47222.1"/>
    </source>
</evidence>
<dbReference type="Pfam" id="PF13202">
    <property type="entry name" value="EF-hand_5"/>
    <property type="match status" value="2"/>
</dbReference>
<organism evidence="3 4">
    <name type="scientific">Roseovarius phycicola</name>
    <dbReference type="NCBI Taxonomy" id="3080976"/>
    <lineage>
        <taxon>Bacteria</taxon>
        <taxon>Pseudomonadati</taxon>
        <taxon>Pseudomonadota</taxon>
        <taxon>Alphaproteobacteria</taxon>
        <taxon>Rhodobacterales</taxon>
        <taxon>Roseobacteraceae</taxon>
        <taxon>Roseovarius</taxon>
    </lineage>
</organism>
<dbReference type="Gene3D" id="1.10.238.10">
    <property type="entry name" value="EF-hand"/>
    <property type="match status" value="1"/>
</dbReference>
<evidence type="ECO:0000256" key="1">
    <source>
        <dbReference type="SAM" id="SignalP"/>
    </source>
</evidence>
<keyword evidence="4" id="KW-1185">Reference proteome</keyword>
<dbReference type="EMBL" id="CP146069">
    <property type="protein sequence ID" value="WWR47222.1"/>
    <property type="molecule type" value="Genomic_DNA"/>
</dbReference>
<dbReference type="SUPFAM" id="SSF47473">
    <property type="entry name" value="EF-hand"/>
    <property type="match status" value="1"/>
</dbReference>
<sequence>MTKELKVTLFALVMSVPAIALAMDADGDGMVSPDEFQAVMPDAPEGTFETLDADGDGLLSEAEVQAGKEAGILPA</sequence>
<dbReference type="RefSeq" id="WP_317056021.1">
    <property type="nucleotide sequence ID" value="NZ_CP146069.1"/>
</dbReference>
<accession>A0ABZ2HLH4</accession>
<proteinExistence type="predicted"/>
<feature type="domain" description="EF-hand" evidence="2">
    <location>
        <begin position="22"/>
        <end position="46"/>
    </location>
</feature>
<dbReference type="PROSITE" id="PS50222">
    <property type="entry name" value="EF_HAND_2"/>
    <property type="match status" value="1"/>
</dbReference>
<feature type="signal peptide" evidence="1">
    <location>
        <begin position="1"/>
        <end position="22"/>
    </location>
</feature>